<reference evidence="8 9" key="1">
    <citation type="submission" date="2016-05" db="EMBL/GenBank/DDBJ databases">
        <title>Comparative analysis of secretome profiles of manganese(II)-oxidizing ascomycete fungi.</title>
        <authorList>
            <consortium name="DOE Joint Genome Institute"/>
            <person name="Zeiner C.A."/>
            <person name="Purvine S.O."/>
            <person name="Zink E.M."/>
            <person name="Wu S."/>
            <person name="Pasa-Tolic L."/>
            <person name="Chaput D.L."/>
            <person name="Haridas S."/>
            <person name="Grigoriev I.V."/>
            <person name="Santelli C.M."/>
            <person name="Hansel C.M."/>
        </authorList>
    </citation>
    <scope>NUCLEOTIDE SEQUENCE [LARGE SCALE GENOMIC DNA]</scope>
    <source>
        <strain evidence="8 9">SRC1lrK2f</strain>
    </source>
</reference>
<evidence type="ECO:0000256" key="1">
    <source>
        <dbReference type="ARBA" id="ARBA00000971"/>
    </source>
</evidence>
<dbReference type="AlphaFoldDB" id="A0A177DXY3"/>
<proteinExistence type="inferred from homology"/>
<comment type="similarity">
    <text evidence="5">Belongs to the FKBP-type PPIase family. FKBP1 subfamily.</text>
</comment>
<evidence type="ECO:0000313" key="8">
    <source>
        <dbReference type="EMBL" id="OAG23842.1"/>
    </source>
</evidence>
<keyword evidence="4 6" id="KW-0413">Isomerase</keyword>
<dbReference type="VEuPathDB" id="FungiDB:CC77DRAFT_629069"/>
<evidence type="ECO:0000256" key="2">
    <source>
        <dbReference type="ARBA" id="ARBA00013194"/>
    </source>
</evidence>
<evidence type="ECO:0000259" key="7">
    <source>
        <dbReference type="PROSITE" id="PS50059"/>
    </source>
</evidence>
<protein>
    <recommendedName>
        <fullName evidence="2 6">peptidylprolyl isomerase</fullName>
        <ecNumber evidence="2 6">5.2.1.8</ecNumber>
    </recommendedName>
</protein>
<dbReference type="EMBL" id="KV441472">
    <property type="protein sequence ID" value="OAG23842.1"/>
    <property type="molecule type" value="Genomic_DNA"/>
</dbReference>
<dbReference type="PROSITE" id="PS50059">
    <property type="entry name" value="FKBP_PPIASE"/>
    <property type="match status" value="1"/>
</dbReference>
<evidence type="ECO:0000313" key="9">
    <source>
        <dbReference type="Proteomes" id="UP000077248"/>
    </source>
</evidence>
<evidence type="ECO:0000256" key="6">
    <source>
        <dbReference type="PROSITE-ProRule" id="PRU00277"/>
    </source>
</evidence>
<evidence type="ECO:0000256" key="3">
    <source>
        <dbReference type="ARBA" id="ARBA00023110"/>
    </source>
</evidence>
<comment type="catalytic activity">
    <reaction evidence="1 6">
        <text>[protein]-peptidylproline (omega=180) = [protein]-peptidylproline (omega=0)</text>
        <dbReference type="Rhea" id="RHEA:16237"/>
        <dbReference type="Rhea" id="RHEA-COMP:10747"/>
        <dbReference type="Rhea" id="RHEA-COMP:10748"/>
        <dbReference type="ChEBI" id="CHEBI:83833"/>
        <dbReference type="ChEBI" id="CHEBI:83834"/>
        <dbReference type="EC" id="5.2.1.8"/>
    </reaction>
</comment>
<evidence type="ECO:0000256" key="5">
    <source>
        <dbReference type="ARBA" id="ARBA00038106"/>
    </source>
</evidence>
<sequence>MIDSCSMGVEKLVIKPGNGIDYPKKHDEVSMEYTGWLFDDDAPDHKGGQFDTSVGRGDLITPIGAGRVIKGWDEGILGSAEASPMTLGEKATLIITPDYAYGPRGFPGHIPANAKLIFDVELKAINGKKA</sequence>
<dbReference type="Pfam" id="PF00254">
    <property type="entry name" value="FKBP_C"/>
    <property type="match status" value="1"/>
</dbReference>
<keyword evidence="9" id="KW-1185">Reference proteome</keyword>
<gene>
    <name evidence="8" type="ORF">CC77DRAFT_629069</name>
</gene>
<dbReference type="PANTHER" id="PTHR10516:SF447">
    <property type="entry name" value="FK506-BINDING PROTEIN 1B"/>
    <property type="match status" value="1"/>
</dbReference>
<keyword evidence="3 6" id="KW-0697">Rotamase</keyword>
<dbReference type="KEGG" id="aalt:CC77DRAFT_629069"/>
<name>A0A177DXY3_ALTAL</name>
<dbReference type="RefSeq" id="XP_018389263.1">
    <property type="nucleotide sequence ID" value="XM_018532526.1"/>
</dbReference>
<dbReference type="InterPro" id="IPR050689">
    <property type="entry name" value="FKBP-type_PPIase"/>
</dbReference>
<dbReference type="InterPro" id="IPR001179">
    <property type="entry name" value="PPIase_FKBP_dom"/>
</dbReference>
<feature type="domain" description="PPIase FKBP-type" evidence="7">
    <location>
        <begin position="26"/>
        <end position="126"/>
    </location>
</feature>
<accession>A0A177DXY3</accession>
<dbReference type="PANTHER" id="PTHR10516">
    <property type="entry name" value="PEPTIDYL-PROLYL CIS-TRANS ISOMERASE"/>
    <property type="match status" value="1"/>
</dbReference>
<dbReference type="GO" id="GO:0005737">
    <property type="term" value="C:cytoplasm"/>
    <property type="evidence" value="ECO:0007669"/>
    <property type="project" value="TreeGrafter"/>
</dbReference>
<dbReference type="STRING" id="5599.A0A177DXY3"/>
<dbReference type="SUPFAM" id="SSF54534">
    <property type="entry name" value="FKBP-like"/>
    <property type="match status" value="1"/>
</dbReference>
<dbReference type="InterPro" id="IPR046357">
    <property type="entry name" value="PPIase_dom_sf"/>
</dbReference>
<dbReference type="GO" id="GO:0003755">
    <property type="term" value="F:peptidyl-prolyl cis-trans isomerase activity"/>
    <property type="evidence" value="ECO:0007669"/>
    <property type="project" value="UniProtKB-KW"/>
</dbReference>
<dbReference type="EC" id="5.2.1.8" evidence="2 6"/>
<evidence type="ECO:0000256" key="4">
    <source>
        <dbReference type="ARBA" id="ARBA00023235"/>
    </source>
</evidence>
<organism evidence="8 9">
    <name type="scientific">Alternaria alternata</name>
    <name type="common">Alternaria rot fungus</name>
    <name type="synonym">Torula alternata</name>
    <dbReference type="NCBI Taxonomy" id="5599"/>
    <lineage>
        <taxon>Eukaryota</taxon>
        <taxon>Fungi</taxon>
        <taxon>Dikarya</taxon>
        <taxon>Ascomycota</taxon>
        <taxon>Pezizomycotina</taxon>
        <taxon>Dothideomycetes</taxon>
        <taxon>Pleosporomycetidae</taxon>
        <taxon>Pleosporales</taxon>
        <taxon>Pleosporineae</taxon>
        <taxon>Pleosporaceae</taxon>
        <taxon>Alternaria</taxon>
        <taxon>Alternaria sect. Alternaria</taxon>
        <taxon>Alternaria alternata complex</taxon>
    </lineage>
</organism>
<dbReference type="GeneID" id="29118120"/>
<dbReference type="Proteomes" id="UP000077248">
    <property type="component" value="Unassembled WGS sequence"/>
</dbReference>
<dbReference type="OMA" id="HDEICVE"/>
<dbReference type="Gene3D" id="3.10.50.40">
    <property type="match status" value="1"/>
</dbReference>